<keyword evidence="4" id="KW-1133">Transmembrane helix</keyword>
<feature type="transmembrane region" description="Helical" evidence="4">
    <location>
        <begin position="238"/>
        <end position="259"/>
    </location>
</feature>
<evidence type="ECO:0000259" key="5">
    <source>
        <dbReference type="Pfam" id="PF00535"/>
    </source>
</evidence>
<dbReference type="Gene3D" id="3.90.550.10">
    <property type="entry name" value="Spore Coat Polysaccharide Biosynthesis Protein SpsA, Chain A"/>
    <property type="match status" value="1"/>
</dbReference>
<dbReference type="SUPFAM" id="SSF53448">
    <property type="entry name" value="Nucleotide-diphospho-sugar transferases"/>
    <property type="match status" value="1"/>
</dbReference>
<name>A0A7C5HEV1_9CHLB</name>
<gene>
    <name evidence="6" type="ORF">ENL07_05195</name>
</gene>
<evidence type="ECO:0000256" key="3">
    <source>
        <dbReference type="ARBA" id="ARBA00022679"/>
    </source>
</evidence>
<proteinExistence type="inferred from homology"/>
<dbReference type="AlphaFoldDB" id="A0A7C5HEV1"/>
<sequence>MKGEKTAVIVLNWNGAADTLACLASLAKVRQPEFTTILADNGSTDGSVEIVRRAFPELEILEFGRNLGFAGGNNAAFRSLRGRGFDNVVFLNNDTVVDPGFLQPLVETLHDGWVGIVAPKILYMDDPTRIWYAGGVVNPATGLIGHTGIRKPDSPEFDAPKPVGYATGCCLAMRCRDFEAIGGFDERFGMYGEDVDLSMKVREHGLVIMYQPASRVWHRVSASSGGEMNFRKQLRKSGAAMTLFAKHGMFGGLLLYPLLLPFRALLGLLRFQLFQRASSQEREDFS</sequence>
<feature type="domain" description="Glycosyltransferase 2-like" evidence="5">
    <location>
        <begin position="8"/>
        <end position="181"/>
    </location>
</feature>
<evidence type="ECO:0000256" key="4">
    <source>
        <dbReference type="SAM" id="Phobius"/>
    </source>
</evidence>
<comment type="caution">
    <text evidence="6">The sequence shown here is derived from an EMBL/GenBank/DDBJ whole genome shotgun (WGS) entry which is preliminary data.</text>
</comment>
<evidence type="ECO:0000256" key="1">
    <source>
        <dbReference type="ARBA" id="ARBA00006739"/>
    </source>
</evidence>
<keyword evidence="4" id="KW-0812">Transmembrane</keyword>
<comment type="similarity">
    <text evidence="1">Belongs to the glycosyltransferase 2 family.</text>
</comment>
<dbReference type="InterPro" id="IPR029044">
    <property type="entry name" value="Nucleotide-diphossugar_trans"/>
</dbReference>
<keyword evidence="2" id="KW-0328">Glycosyltransferase</keyword>
<evidence type="ECO:0000313" key="6">
    <source>
        <dbReference type="EMBL" id="HHE32021.1"/>
    </source>
</evidence>
<dbReference type="PANTHER" id="PTHR43179:SF12">
    <property type="entry name" value="GALACTOFURANOSYLTRANSFERASE GLFT2"/>
    <property type="match status" value="1"/>
</dbReference>
<evidence type="ECO:0000256" key="2">
    <source>
        <dbReference type="ARBA" id="ARBA00022676"/>
    </source>
</evidence>
<dbReference type="CDD" id="cd04186">
    <property type="entry name" value="GT_2_like_c"/>
    <property type="match status" value="1"/>
</dbReference>
<dbReference type="GO" id="GO:0016757">
    <property type="term" value="F:glycosyltransferase activity"/>
    <property type="evidence" value="ECO:0007669"/>
    <property type="project" value="UniProtKB-KW"/>
</dbReference>
<keyword evidence="4" id="KW-0472">Membrane</keyword>
<dbReference type="InterPro" id="IPR001173">
    <property type="entry name" value="Glyco_trans_2-like"/>
</dbReference>
<dbReference type="Proteomes" id="UP000886058">
    <property type="component" value="Unassembled WGS sequence"/>
</dbReference>
<dbReference type="EMBL" id="DRSQ01000108">
    <property type="protein sequence ID" value="HHE32021.1"/>
    <property type="molecule type" value="Genomic_DNA"/>
</dbReference>
<keyword evidence="3" id="KW-0808">Transferase</keyword>
<accession>A0A7C5HEV1</accession>
<dbReference type="Pfam" id="PF00535">
    <property type="entry name" value="Glycos_transf_2"/>
    <property type="match status" value="1"/>
</dbReference>
<reference evidence="6" key="1">
    <citation type="journal article" date="2020" name="mSystems">
        <title>Genome- and Community-Level Interaction Insights into Carbon Utilization and Element Cycling Functions of Hydrothermarchaeota in Hydrothermal Sediment.</title>
        <authorList>
            <person name="Zhou Z."/>
            <person name="Liu Y."/>
            <person name="Xu W."/>
            <person name="Pan J."/>
            <person name="Luo Z.H."/>
            <person name="Li M."/>
        </authorList>
    </citation>
    <scope>NUCLEOTIDE SEQUENCE [LARGE SCALE GENOMIC DNA]</scope>
    <source>
        <strain evidence="6">HyVt-633</strain>
    </source>
</reference>
<protein>
    <submittedName>
        <fullName evidence="6">Glycosyltransferase family 2 protein</fullName>
    </submittedName>
</protein>
<organism evidence="6">
    <name type="scientific">Chlorobaculum parvum</name>
    <dbReference type="NCBI Taxonomy" id="274539"/>
    <lineage>
        <taxon>Bacteria</taxon>
        <taxon>Pseudomonadati</taxon>
        <taxon>Chlorobiota</taxon>
        <taxon>Chlorobiia</taxon>
        <taxon>Chlorobiales</taxon>
        <taxon>Chlorobiaceae</taxon>
        <taxon>Chlorobaculum</taxon>
    </lineage>
</organism>
<dbReference type="PANTHER" id="PTHR43179">
    <property type="entry name" value="RHAMNOSYLTRANSFERASE WBBL"/>
    <property type="match status" value="1"/>
</dbReference>